<dbReference type="GO" id="GO:0016020">
    <property type="term" value="C:membrane"/>
    <property type="evidence" value="ECO:0007669"/>
    <property type="project" value="TreeGrafter"/>
</dbReference>
<dbReference type="InterPro" id="IPR050266">
    <property type="entry name" value="AB_hydrolase_sf"/>
</dbReference>
<evidence type="ECO:0000259" key="2">
    <source>
        <dbReference type="Pfam" id="PF00561"/>
    </source>
</evidence>
<dbReference type="KEGG" id="nano:G5V58_10150"/>
<sequence length="275" mass="29111">MTRAAAGDRCDVEVGGLRLSCLRAGGPGPTAVLLHGLLGSAATWAPVTRLLEAELRVVAPDARGHGRSSAPTTGYRYEDLAGDVVGLLDALHLDRPVLVGHSMGGLTALLAATRLGPRLRGLVLVDPTFLDETRQREVYADDVLGQHLTAVARGEAALLDEARSRHPHRSPEVRAAQVRARLDTAPAAFDVLRPPNPPYDELVAALDVPTLLVVGDAPVVTPDVAERLVALNPLVHVQEVADAGHGLPFDQPEQLVEAVLTFVRGLSRPARPGRP</sequence>
<evidence type="ECO:0000313" key="3">
    <source>
        <dbReference type="EMBL" id="QIG43073.1"/>
    </source>
</evidence>
<gene>
    <name evidence="3" type="ORF">G5V58_10150</name>
</gene>
<dbReference type="SUPFAM" id="SSF53474">
    <property type="entry name" value="alpha/beta-Hydrolases"/>
    <property type="match status" value="1"/>
</dbReference>
<proteinExistence type="predicted"/>
<keyword evidence="1 3" id="KW-0378">Hydrolase</keyword>
<feature type="domain" description="AB hydrolase-1" evidence="2">
    <location>
        <begin position="32"/>
        <end position="250"/>
    </location>
</feature>
<dbReference type="RefSeq" id="WP_165231873.1">
    <property type="nucleotide sequence ID" value="NZ_CP049257.1"/>
</dbReference>
<dbReference type="PANTHER" id="PTHR43798">
    <property type="entry name" value="MONOACYLGLYCEROL LIPASE"/>
    <property type="match status" value="1"/>
</dbReference>
<dbReference type="EMBL" id="CP049257">
    <property type="protein sequence ID" value="QIG43073.1"/>
    <property type="molecule type" value="Genomic_DNA"/>
</dbReference>
<dbReference type="PANTHER" id="PTHR43798:SF31">
    <property type="entry name" value="AB HYDROLASE SUPERFAMILY PROTEIN YCLE"/>
    <property type="match status" value="1"/>
</dbReference>
<reference evidence="3 4" key="1">
    <citation type="submission" date="2020-02" db="EMBL/GenBank/DDBJ databases">
        <title>Full genome sequence of Nocardioides sp. R-3366.</title>
        <authorList>
            <person name="Im W.-T."/>
        </authorList>
    </citation>
    <scope>NUCLEOTIDE SEQUENCE [LARGE SCALE GENOMIC DNA]</scope>
    <source>
        <strain evidence="3 4">R-3366</strain>
    </source>
</reference>
<dbReference type="PRINTS" id="PR00111">
    <property type="entry name" value="ABHYDROLASE"/>
</dbReference>
<protein>
    <submittedName>
        <fullName evidence="3">Alpha/beta hydrolase</fullName>
    </submittedName>
</protein>
<dbReference type="InterPro" id="IPR000073">
    <property type="entry name" value="AB_hydrolase_1"/>
</dbReference>
<organism evidence="3 4">
    <name type="scientific">Nocardioides anomalus</name>
    <dbReference type="NCBI Taxonomy" id="2712223"/>
    <lineage>
        <taxon>Bacteria</taxon>
        <taxon>Bacillati</taxon>
        <taxon>Actinomycetota</taxon>
        <taxon>Actinomycetes</taxon>
        <taxon>Propionibacteriales</taxon>
        <taxon>Nocardioidaceae</taxon>
        <taxon>Nocardioides</taxon>
    </lineage>
</organism>
<accession>A0A6G6WD46</accession>
<dbReference type="AlphaFoldDB" id="A0A6G6WD46"/>
<evidence type="ECO:0000313" key="4">
    <source>
        <dbReference type="Proteomes" id="UP000502996"/>
    </source>
</evidence>
<keyword evidence="4" id="KW-1185">Reference proteome</keyword>
<dbReference type="InterPro" id="IPR029058">
    <property type="entry name" value="AB_hydrolase_fold"/>
</dbReference>
<dbReference type="Gene3D" id="3.40.50.1820">
    <property type="entry name" value="alpha/beta hydrolase"/>
    <property type="match status" value="1"/>
</dbReference>
<dbReference type="Pfam" id="PF00561">
    <property type="entry name" value="Abhydrolase_1"/>
    <property type="match status" value="1"/>
</dbReference>
<dbReference type="GO" id="GO:0016787">
    <property type="term" value="F:hydrolase activity"/>
    <property type="evidence" value="ECO:0007669"/>
    <property type="project" value="UniProtKB-KW"/>
</dbReference>
<dbReference type="Proteomes" id="UP000502996">
    <property type="component" value="Chromosome"/>
</dbReference>
<evidence type="ECO:0000256" key="1">
    <source>
        <dbReference type="ARBA" id="ARBA00022801"/>
    </source>
</evidence>
<name>A0A6G6WD46_9ACTN</name>